<evidence type="ECO:0000256" key="4">
    <source>
        <dbReference type="SAM" id="SignalP"/>
    </source>
</evidence>
<feature type="signal peptide" evidence="4">
    <location>
        <begin position="1"/>
        <end position="21"/>
    </location>
</feature>
<dbReference type="Proteomes" id="UP000826462">
    <property type="component" value="Chromosome 2"/>
</dbReference>
<dbReference type="RefSeq" id="WP_219803444.1">
    <property type="nucleotide sequence ID" value="NZ_CP080096.1"/>
</dbReference>
<dbReference type="SUPFAM" id="SSF47752">
    <property type="entry name" value="Protein HNS-dependent expression A, HdeA"/>
    <property type="match status" value="1"/>
</dbReference>
<protein>
    <submittedName>
        <fullName evidence="5">HdeA family protein</fullName>
    </submittedName>
</protein>
<keyword evidence="2" id="KW-0574">Periplasm</keyword>
<organism evidence="5 6">
    <name type="scientific">Paraburkholderia edwinii</name>
    <dbReference type="NCBI Taxonomy" id="2861782"/>
    <lineage>
        <taxon>Bacteria</taxon>
        <taxon>Pseudomonadati</taxon>
        <taxon>Pseudomonadota</taxon>
        <taxon>Betaproteobacteria</taxon>
        <taxon>Burkholderiales</taxon>
        <taxon>Burkholderiaceae</taxon>
        <taxon>Paraburkholderia</taxon>
    </lineage>
</organism>
<keyword evidence="6" id="KW-1185">Reference proteome</keyword>
<dbReference type="EMBL" id="CP080096">
    <property type="protein sequence ID" value="QYD73589.1"/>
    <property type="molecule type" value="Genomic_DNA"/>
</dbReference>
<feature type="chain" id="PRO_5047467562" evidence="4">
    <location>
        <begin position="22"/>
        <end position="108"/>
    </location>
</feature>
<evidence type="ECO:0000313" key="6">
    <source>
        <dbReference type="Proteomes" id="UP000826462"/>
    </source>
</evidence>
<dbReference type="InterPro" id="IPR038303">
    <property type="entry name" value="HdeA/HdeB_sf"/>
</dbReference>
<accession>A0ABX8UX71</accession>
<proteinExistence type="predicted"/>
<keyword evidence="3" id="KW-0143">Chaperone</keyword>
<evidence type="ECO:0000256" key="2">
    <source>
        <dbReference type="ARBA" id="ARBA00022764"/>
    </source>
</evidence>
<dbReference type="Pfam" id="PF06411">
    <property type="entry name" value="HdeA"/>
    <property type="match status" value="1"/>
</dbReference>
<dbReference type="InterPro" id="IPR036831">
    <property type="entry name" value="HdeA_sf"/>
</dbReference>
<keyword evidence="1 4" id="KW-0732">Signal</keyword>
<dbReference type="InterPro" id="IPR010486">
    <property type="entry name" value="HNS-dep_expression_A/B"/>
</dbReference>
<sequence length="108" mass="11827">MNRKVMVACLLGAVIAIPASAQTPQKTNPMKMKCEDFLAVDEAYRPAVVYYLAGVDKLGITETDTMTVDTATPIAVLVGECQKTPKASLHTKVRSMYKSGQLKLFEHH</sequence>
<evidence type="ECO:0000313" key="5">
    <source>
        <dbReference type="EMBL" id="QYD73589.1"/>
    </source>
</evidence>
<evidence type="ECO:0000256" key="3">
    <source>
        <dbReference type="ARBA" id="ARBA00023186"/>
    </source>
</evidence>
<dbReference type="Gene3D" id="1.10.890.10">
    <property type="entry name" value="HNS-dependent expression A"/>
    <property type="match status" value="1"/>
</dbReference>
<gene>
    <name evidence="5" type="ORF">KZJ38_28665</name>
</gene>
<reference evidence="5 6" key="1">
    <citation type="submission" date="2021-07" db="EMBL/GenBank/DDBJ databases">
        <title>Paraburkholderia edwinii protects Aspergillus sp. from phenazines by acting as a toxin sponge.</title>
        <authorList>
            <person name="Dahlstrom K.M."/>
            <person name="Newman D.K."/>
        </authorList>
    </citation>
    <scope>NUCLEOTIDE SEQUENCE [LARGE SCALE GENOMIC DNA]</scope>
    <source>
        <strain evidence="5 6">Pe01</strain>
    </source>
</reference>
<name>A0ABX8UX71_9BURK</name>
<evidence type="ECO:0000256" key="1">
    <source>
        <dbReference type="ARBA" id="ARBA00022729"/>
    </source>
</evidence>